<dbReference type="EMBL" id="AOHW01000053">
    <property type="protein sequence ID" value="ELY35989.1"/>
    <property type="molecule type" value="Genomic_DNA"/>
</dbReference>
<dbReference type="RefSeq" id="WP_006092846.1">
    <property type="nucleotide sequence ID" value="NZ_AOHW01000053.1"/>
</dbReference>
<proteinExistence type="inferred from homology"/>
<dbReference type="Gene3D" id="3.60.21.10">
    <property type="match status" value="1"/>
</dbReference>
<protein>
    <recommendedName>
        <fullName evidence="3">Phosphoesterase</fullName>
        <ecNumber evidence="3">3.1.4.-</ecNumber>
    </recommendedName>
</protein>
<feature type="domain" description="Calcineurin-like phosphoesterase" evidence="4">
    <location>
        <begin position="1"/>
        <end position="185"/>
    </location>
</feature>
<dbReference type="PANTHER" id="PTHR42850">
    <property type="entry name" value="METALLOPHOSPHOESTERASE"/>
    <property type="match status" value="1"/>
</dbReference>
<evidence type="ECO:0000313" key="5">
    <source>
        <dbReference type="EMBL" id="ELY35989.1"/>
    </source>
</evidence>
<sequence>MKVGLISDVHGNRVALEAVLEEMPPVDRLLCAGDIVGYNPWPAACVDELRERDVPTVMGNHDAAVVGDAPFRFNGMARAGVEHASEQLSEEQREWLESLPMERLECDDRIKLVHGHPDDPDRYTRYTYPREFSPGLLDEEDVLVLGHTHIQGLEQFAEGIVINPGSVGQPRDGDPRAGYAVVDLEALTAETHRVEYDIDAVQAAVRETDLPERIGTRLARGE</sequence>
<organism evidence="5 6">
    <name type="scientific">Natronorubrum tibetense GA33</name>
    <dbReference type="NCBI Taxonomy" id="1114856"/>
    <lineage>
        <taxon>Archaea</taxon>
        <taxon>Methanobacteriati</taxon>
        <taxon>Methanobacteriota</taxon>
        <taxon>Stenosarchaea group</taxon>
        <taxon>Halobacteria</taxon>
        <taxon>Halobacteriales</taxon>
        <taxon>Natrialbaceae</taxon>
        <taxon>Natronorubrum</taxon>
    </lineage>
</organism>
<dbReference type="STRING" id="1114856.GCA_000383975_01463"/>
<dbReference type="PATRIC" id="fig|1114856.3.peg.4695"/>
<keyword evidence="1 3" id="KW-0479">Metal-binding</keyword>
<gene>
    <name evidence="5" type="ORF">C496_22709</name>
</gene>
<dbReference type="GO" id="GO:0005737">
    <property type="term" value="C:cytoplasm"/>
    <property type="evidence" value="ECO:0007669"/>
    <property type="project" value="TreeGrafter"/>
</dbReference>
<dbReference type="EC" id="3.1.4.-" evidence="3"/>
<dbReference type="PANTHER" id="PTHR42850:SF2">
    <property type="entry name" value="BLL5683 PROTEIN"/>
    <property type="match status" value="1"/>
</dbReference>
<keyword evidence="6" id="KW-1185">Reference proteome</keyword>
<dbReference type="NCBIfam" id="TIGR00040">
    <property type="entry name" value="yfcE"/>
    <property type="match status" value="1"/>
</dbReference>
<dbReference type="InterPro" id="IPR000979">
    <property type="entry name" value="Phosphodiesterase_MJ0936/Vps29"/>
</dbReference>
<dbReference type="AlphaFoldDB" id="L9VG16"/>
<dbReference type="PIRSF" id="PIRSF000883">
    <property type="entry name" value="Pesterase_MJ0912"/>
    <property type="match status" value="1"/>
</dbReference>
<evidence type="ECO:0000256" key="1">
    <source>
        <dbReference type="ARBA" id="ARBA00022723"/>
    </source>
</evidence>
<accession>L9VG16</accession>
<comment type="similarity">
    <text evidence="3">Belongs to the metallophosphoesterase superfamily. YfcE family.</text>
</comment>
<dbReference type="Pfam" id="PF12850">
    <property type="entry name" value="Metallophos_2"/>
    <property type="match status" value="1"/>
</dbReference>
<evidence type="ECO:0000256" key="3">
    <source>
        <dbReference type="RuleBase" id="RU362039"/>
    </source>
</evidence>
<dbReference type="InterPro" id="IPR020935">
    <property type="entry name" value="PdiEstase_YfcE_CS"/>
</dbReference>
<comment type="caution">
    <text evidence="5">The sequence shown here is derived from an EMBL/GenBank/DDBJ whole genome shotgun (WGS) entry which is preliminary data.</text>
</comment>
<dbReference type="GO" id="GO:0016791">
    <property type="term" value="F:phosphatase activity"/>
    <property type="evidence" value="ECO:0007669"/>
    <property type="project" value="TreeGrafter"/>
</dbReference>
<dbReference type="SUPFAM" id="SSF56300">
    <property type="entry name" value="Metallo-dependent phosphatases"/>
    <property type="match status" value="1"/>
</dbReference>
<dbReference type="InterPro" id="IPR024654">
    <property type="entry name" value="Calcineurin-like_PHP_lpxH"/>
</dbReference>
<name>L9VG16_9EURY</name>
<dbReference type="OrthoDB" id="9937at2157"/>
<dbReference type="InterPro" id="IPR050126">
    <property type="entry name" value="Ap4A_hydrolase"/>
</dbReference>
<dbReference type="eggNOG" id="arCOG01143">
    <property type="taxonomic scope" value="Archaea"/>
</dbReference>
<dbReference type="PROSITE" id="PS01269">
    <property type="entry name" value="UPF0025"/>
    <property type="match status" value="1"/>
</dbReference>
<keyword evidence="2" id="KW-0378">Hydrolase</keyword>
<dbReference type="Proteomes" id="UP000011599">
    <property type="component" value="Unassembled WGS sequence"/>
</dbReference>
<comment type="cofactor">
    <cofactor evidence="3">
        <name>a divalent metal cation</name>
        <dbReference type="ChEBI" id="CHEBI:60240"/>
    </cofactor>
</comment>
<evidence type="ECO:0000256" key="2">
    <source>
        <dbReference type="ARBA" id="ARBA00022801"/>
    </source>
</evidence>
<evidence type="ECO:0000313" key="6">
    <source>
        <dbReference type="Proteomes" id="UP000011599"/>
    </source>
</evidence>
<dbReference type="GO" id="GO:0046872">
    <property type="term" value="F:metal ion binding"/>
    <property type="evidence" value="ECO:0007669"/>
    <property type="project" value="UniProtKB-KW"/>
</dbReference>
<evidence type="ECO:0000259" key="4">
    <source>
        <dbReference type="Pfam" id="PF12850"/>
    </source>
</evidence>
<reference evidence="5 6" key="1">
    <citation type="journal article" date="2014" name="PLoS Genet.">
        <title>Phylogenetically driven sequencing of extremely halophilic archaea reveals strategies for static and dynamic osmo-response.</title>
        <authorList>
            <person name="Becker E.A."/>
            <person name="Seitzer P.M."/>
            <person name="Tritt A."/>
            <person name="Larsen D."/>
            <person name="Krusor M."/>
            <person name="Yao A.I."/>
            <person name="Wu D."/>
            <person name="Madern D."/>
            <person name="Eisen J.A."/>
            <person name="Darling A.E."/>
            <person name="Facciotti M.T."/>
        </authorList>
    </citation>
    <scope>NUCLEOTIDE SEQUENCE [LARGE SCALE GENOMIC DNA]</scope>
    <source>
        <strain evidence="5 6">GA33</strain>
    </source>
</reference>
<dbReference type="InterPro" id="IPR029052">
    <property type="entry name" value="Metallo-depent_PP-like"/>
</dbReference>
<dbReference type="InterPro" id="IPR011152">
    <property type="entry name" value="Pesterase_MJ0912"/>
</dbReference>